<evidence type="ECO:0000259" key="2">
    <source>
        <dbReference type="Pfam" id="PF06791"/>
    </source>
</evidence>
<protein>
    <submittedName>
        <fullName evidence="3">Tail length tape measure protein</fullName>
    </submittedName>
</protein>
<dbReference type="RefSeq" id="WP_097142200.1">
    <property type="nucleotide sequence ID" value="NZ_OBQD01000017.1"/>
</dbReference>
<dbReference type="Pfam" id="PF06791">
    <property type="entry name" value="TMP_2"/>
    <property type="match status" value="1"/>
</dbReference>
<organism evidence="3 4">
    <name type="scientific">Rhizobium subbaraonis</name>
    <dbReference type="NCBI Taxonomy" id="908946"/>
    <lineage>
        <taxon>Bacteria</taxon>
        <taxon>Pseudomonadati</taxon>
        <taxon>Pseudomonadota</taxon>
        <taxon>Alphaproteobacteria</taxon>
        <taxon>Hyphomicrobiales</taxon>
        <taxon>Rhizobiaceae</taxon>
        <taxon>Rhizobium/Agrobacterium group</taxon>
        <taxon>Rhizobium</taxon>
    </lineage>
</organism>
<feature type="domain" description="Bacteriophage tail tape measure N-terminal" evidence="2">
    <location>
        <begin position="168"/>
        <end position="260"/>
    </location>
</feature>
<accession>A0A285UVD4</accession>
<evidence type="ECO:0000313" key="4">
    <source>
        <dbReference type="Proteomes" id="UP000219167"/>
    </source>
</evidence>
<reference evidence="3 4" key="1">
    <citation type="submission" date="2017-08" db="EMBL/GenBank/DDBJ databases">
        <authorList>
            <person name="de Groot N.N."/>
        </authorList>
    </citation>
    <scope>NUCLEOTIDE SEQUENCE [LARGE SCALE GENOMIC DNA]</scope>
    <source>
        <strain evidence="3 4">JC85</strain>
    </source>
</reference>
<dbReference type="AlphaFoldDB" id="A0A285UVD4"/>
<gene>
    <name evidence="3" type="ORF">SAMN05892877_117158</name>
</gene>
<sequence>MSESYLGFRIDSSQASSAAADLDRLTAAATRTQGAADKLEAEAASLGGALGRAAEGAGKLKQPVDSLGRSFGAQDEHVRAFRMEVERLTMKYQPLAQATKQYEATVSEINRAHQLGVINTQQMTTALDRERLAYERLKTSATTAGAAVKAANTNVRTGAMGSERAAGINAGYQFQDIAVTAAMGMNPLMIGLQQGTQLASVLSSMERPVSGLAAAFTSLVSPVTLVTVGLTAGVSALVQYFMTASSGAEDTKKLFEEQNEVIRRAADLWGDAAPALKAYVDELDRADKITQGREAGEILAGRSLEGLSEDLDGVNREFILLMRSLQGVGADPAFIRDFRDAFGDLRERLDDGTASIGDLNAAQRQLTAAVANYGTKEVLTFRDAWDKVTASIFRGVEAAREARSEWIKAIAGGTNVQDILSGATFTENGRTYQSGAFAPTGAIPVPGRRPSDLAGDPDPLSILNSDGRLTGVPVPGQKPNFFELEQQKDKVDDVTKAYQRAQEAQAEFWLDLGFQERQAGRSPIDQQVASTLTRYGFNENLNSPEANALRSQLELQQQREMARDAIGGFFSDFRSELLESGGNIGKSLGNAILNALTNALDKAAQTALDRMTNILVNALFGTSAGGAPGAASGGALGSVASTVLGGGLTAANSNAPAAARPTGDIASYITDAAIKRGIDPDVALRVARSEGGLDSWNMRAGYVKNGFREPSYGPFQLLKGGAGTGFPAGLGNDFMARTGLDPALAANGPAGVDFALDHASRNGWGAWYGAAKAGIGDWQGIGTGTTAVDAVNKLAESADAATKGLDTFGGGLGSVGNALSAAGSQGGGGGGLLSILGGLGGQWGAAKAGLLKPGLFASGTPFAPGGPSIVGERGPELLDLPQGSNVVSNHKLMAALAQSGGQGGGGNTKVDVGVSVDNNGNLQAYVKSVSEGTSKNNLAAYRKDQQRAGFGNDQKIFSSRKG</sequence>
<evidence type="ECO:0000256" key="1">
    <source>
        <dbReference type="SAM" id="MobiDB-lite"/>
    </source>
</evidence>
<feature type="region of interest" description="Disordered" evidence="1">
    <location>
        <begin position="942"/>
        <end position="962"/>
    </location>
</feature>
<dbReference type="InterPro" id="IPR009628">
    <property type="entry name" value="Phage_tape_measure_N"/>
</dbReference>
<keyword evidence="4" id="KW-1185">Reference proteome</keyword>
<dbReference type="Proteomes" id="UP000219167">
    <property type="component" value="Unassembled WGS sequence"/>
</dbReference>
<evidence type="ECO:0000313" key="3">
    <source>
        <dbReference type="EMBL" id="SOC45769.1"/>
    </source>
</evidence>
<proteinExistence type="predicted"/>
<name>A0A285UVD4_9HYPH</name>
<dbReference type="OrthoDB" id="8421800at2"/>
<dbReference type="EMBL" id="OBQD01000017">
    <property type="protein sequence ID" value="SOC45769.1"/>
    <property type="molecule type" value="Genomic_DNA"/>
</dbReference>